<dbReference type="InterPro" id="IPR050266">
    <property type="entry name" value="AB_hydrolase_sf"/>
</dbReference>
<comment type="caution">
    <text evidence="2">The sequence shown here is derived from an EMBL/GenBank/DDBJ whole genome shotgun (WGS) entry which is preliminary data.</text>
</comment>
<accession>A0A561SQW9</accession>
<dbReference type="Pfam" id="PF00561">
    <property type="entry name" value="Abhydrolase_1"/>
    <property type="match status" value="1"/>
</dbReference>
<dbReference type="PRINTS" id="PR00412">
    <property type="entry name" value="EPOXHYDRLASE"/>
</dbReference>
<reference evidence="2 3" key="1">
    <citation type="submission" date="2019-06" db="EMBL/GenBank/DDBJ databases">
        <title>Sequencing the genomes of 1000 actinobacteria strains.</title>
        <authorList>
            <person name="Klenk H.-P."/>
        </authorList>
    </citation>
    <scope>NUCLEOTIDE SEQUENCE [LARGE SCALE GENOMIC DNA]</scope>
    <source>
        <strain evidence="2 3">DSM 45671</strain>
    </source>
</reference>
<dbReference type="RefSeq" id="WP_147256481.1">
    <property type="nucleotide sequence ID" value="NZ_VIWU01000001.1"/>
</dbReference>
<dbReference type="PANTHER" id="PTHR43798">
    <property type="entry name" value="MONOACYLGLYCEROL LIPASE"/>
    <property type="match status" value="1"/>
</dbReference>
<dbReference type="SUPFAM" id="SSF53474">
    <property type="entry name" value="alpha/beta-Hydrolases"/>
    <property type="match status" value="1"/>
</dbReference>
<dbReference type="AlphaFoldDB" id="A0A561SQW9"/>
<sequence length="269" mass="28436">MNITAGLEYEERGDGEVIYLVHAGVHSGWLRPLFRERGLNGFRVIRVVRPGYGRSEVPAAHLSLADHARACGRLLRALGVERAFWVGQSSSCCIGLQMALDDPELVAGLVLYEPAKPFGPLREQAASTYLGPGMAAAAHGDIPGAFDIFLRGVGGDGYREALHNAVGAEGVDSAVRESAYFFADEMPALLEWTFGAAEAAAVTAPTLIAHGAESRPWFHENAEILAGLLSGAESITLPGAGHLAPQTHPAEAASVIADFARSRATIVRS</sequence>
<proteinExistence type="predicted"/>
<dbReference type="InterPro" id="IPR029058">
    <property type="entry name" value="AB_hydrolase_fold"/>
</dbReference>
<dbReference type="EMBL" id="VIWU01000001">
    <property type="protein sequence ID" value="TWF77273.1"/>
    <property type="molecule type" value="Genomic_DNA"/>
</dbReference>
<evidence type="ECO:0000259" key="1">
    <source>
        <dbReference type="Pfam" id="PF00561"/>
    </source>
</evidence>
<dbReference type="Gene3D" id="3.40.50.1820">
    <property type="entry name" value="alpha/beta hydrolase"/>
    <property type="match status" value="1"/>
</dbReference>
<dbReference type="InterPro" id="IPR000073">
    <property type="entry name" value="AB_hydrolase_1"/>
</dbReference>
<dbReference type="OrthoDB" id="5181013at2"/>
<dbReference type="InterPro" id="IPR000639">
    <property type="entry name" value="Epox_hydrolase-like"/>
</dbReference>
<protein>
    <submittedName>
        <fullName evidence="2">Pimeloyl-ACP methyl ester carboxylesterase</fullName>
    </submittedName>
</protein>
<dbReference type="Proteomes" id="UP000321261">
    <property type="component" value="Unassembled WGS sequence"/>
</dbReference>
<dbReference type="GO" id="GO:0003824">
    <property type="term" value="F:catalytic activity"/>
    <property type="evidence" value="ECO:0007669"/>
    <property type="project" value="InterPro"/>
</dbReference>
<gene>
    <name evidence="2" type="ORF">FHX44_113178</name>
</gene>
<evidence type="ECO:0000313" key="2">
    <source>
        <dbReference type="EMBL" id="TWF77273.1"/>
    </source>
</evidence>
<name>A0A561SQW9_9PSEU</name>
<feature type="domain" description="AB hydrolase-1" evidence="1">
    <location>
        <begin position="17"/>
        <end position="245"/>
    </location>
</feature>
<keyword evidence="3" id="KW-1185">Reference proteome</keyword>
<evidence type="ECO:0000313" key="3">
    <source>
        <dbReference type="Proteomes" id="UP000321261"/>
    </source>
</evidence>
<organism evidence="2 3">
    <name type="scientific">Pseudonocardia hierapolitana</name>
    <dbReference type="NCBI Taxonomy" id="1128676"/>
    <lineage>
        <taxon>Bacteria</taxon>
        <taxon>Bacillati</taxon>
        <taxon>Actinomycetota</taxon>
        <taxon>Actinomycetes</taxon>
        <taxon>Pseudonocardiales</taxon>
        <taxon>Pseudonocardiaceae</taxon>
        <taxon>Pseudonocardia</taxon>
    </lineage>
</organism>